<dbReference type="InterPro" id="IPR009056">
    <property type="entry name" value="Cyt_c-like_dom"/>
</dbReference>
<keyword evidence="3" id="KW-0408">Iron</keyword>
<dbReference type="PANTHER" id="PTHR35008:SF4">
    <property type="entry name" value="BLL4482 PROTEIN"/>
    <property type="match status" value="1"/>
</dbReference>
<keyword evidence="2" id="KW-0479">Metal-binding</keyword>
<dbReference type="InterPro" id="IPR036909">
    <property type="entry name" value="Cyt_c-like_dom_sf"/>
</dbReference>
<proteinExistence type="predicted"/>
<evidence type="ECO:0000313" key="5">
    <source>
        <dbReference type="Proteomes" id="UP000067444"/>
    </source>
</evidence>
<keyword evidence="5" id="KW-1185">Reference proteome</keyword>
<evidence type="ECO:0000256" key="3">
    <source>
        <dbReference type="ARBA" id="ARBA00023004"/>
    </source>
</evidence>
<protein>
    <submittedName>
        <fullName evidence="4">Cytochrome c</fullName>
    </submittedName>
</protein>
<dbReference type="Gene3D" id="1.10.760.10">
    <property type="entry name" value="Cytochrome c-like domain"/>
    <property type="match status" value="1"/>
</dbReference>
<dbReference type="Pfam" id="PF00034">
    <property type="entry name" value="Cytochrom_C"/>
    <property type="match status" value="1"/>
</dbReference>
<gene>
    <name evidence="4" type="ORF">OSB_00510</name>
</gene>
<dbReference type="GO" id="GO:0009055">
    <property type="term" value="F:electron transfer activity"/>
    <property type="evidence" value="ECO:0007669"/>
    <property type="project" value="InterPro"/>
</dbReference>
<name>A0A0K0Y113_9RHOB</name>
<dbReference type="SUPFAM" id="SSF46626">
    <property type="entry name" value="Cytochrome c"/>
    <property type="match status" value="1"/>
</dbReference>
<dbReference type="InterPro" id="IPR051459">
    <property type="entry name" value="Cytochrome_c-type_DH"/>
</dbReference>
<dbReference type="PANTHER" id="PTHR35008">
    <property type="entry name" value="BLL4482 PROTEIN-RELATED"/>
    <property type="match status" value="1"/>
</dbReference>
<dbReference type="Proteomes" id="UP000067444">
    <property type="component" value="Chromosome"/>
</dbReference>
<dbReference type="EMBL" id="CP012160">
    <property type="protein sequence ID" value="AKS44620.1"/>
    <property type="molecule type" value="Genomic_DNA"/>
</dbReference>
<dbReference type="GO" id="GO:0020037">
    <property type="term" value="F:heme binding"/>
    <property type="evidence" value="ECO:0007669"/>
    <property type="project" value="InterPro"/>
</dbReference>
<keyword evidence="1" id="KW-0349">Heme</keyword>
<dbReference type="OrthoDB" id="9811281at2"/>
<sequence>MASRKAVLITGGLALAGFAAAFVMAQPSDGVGLLSPDDLEVVALGQGIYVAQCAACHGARLEGQPNWRTRGEDGLLPAPPHDATGHTWHHDDETLFTLTKYGLAGLMENAPPSGMPVYEDVLSDEEIIAVLSFIKSTWPSDIREHHDALNAQSE</sequence>
<dbReference type="PROSITE" id="PS51007">
    <property type="entry name" value="CYTC"/>
    <property type="match status" value="1"/>
</dbReference>
<evidence type="ECO:0000256" key="2">
    <source>
        <dbReference type="ARBA" id="ARBA00022723"/>
    </source>
</evidence>
<dbReference type="AlphaFoldDB" id="A0A0K0Y113"/>
<reference evidence="4 5" key="1">
    <citation type="journal article" date="2015" name="Genome Announc.">
        <title>Closed Genome Sequence of Octadecabacter temperatus SB1, the First Mesophilic Species of the Genus Octadecabacter.</title>
        <authorList>
            <person name="Voget S."/>
            <person name="Billerbeck S."/>
            <person name="Simon M."/>
            <person name="Daniel R."/>
        </authorList>
    </citation>
    <scope>NUCLEOTIDE SEQUENCE [LARGE SCALE GENOMIC DNA]</scope>
    <source>
        <strain evidence="4 5">SB1</strain>
    </source>
</reference>
<dbReference type="GO" id="GO:0046872">
    <property type="term" value="F:metal ion binding"/>
    <property type="evidence" value="ECO:0007669"/>
    <property type="project" value="UniProtKB-KW"/>
</dbReference>
<dbReference type="STRING" id="1458307.OSB_00510"/>
<dbReference type="KEGG" id="otm:OSB_00510"/>
<dbReference type="RefSeq" id="WP_049833091.1">
    <property type="nucleotide sequence ID" value="NZ_CP012160.1"/>
</dbReference>
<organism evidence="4 5">
    <name type="scientific">Octadecabacter temperatus</name>
    <dbReference type="NCBI Taxonomy" id="1458307"/>
    <lineage>
        <taxon>Bacteria</taxon>
        <taxon>Pseudomonadati</taxon>
        <taxon>Pseudomonadota</taxon>
        <taxon>Alphaproteobacteria</taxon>
        <taxon>Rhodobacterales</taxon>
        <taxon>Roseobacteraceae</taxon>
        <taxon>Octadecabacter</taxon>
    </lineage>
</organism>
<evidence type="ECO:0000313" key="4">
    <source>
        <dbReference type="EMBL" id="AKS44620.1"/>
    </source>
</evidence>
<evidence type="ECO:0000256" key="1">
    <source>
        <dbReference type="ARBA" id="ARBA00022617"/>
    </source>
</evidence>
<accession>A0A0K0Y113</accession>
<dbReference type="PATRIC" id="fig|1458307.3.peg.52"/>